<evidence type="ECO:0000256" key="1">
    <source>
        <dbReference type="ARBA" id="ARBA00005234"/>
    </source>
</evidence>
<evidence type="ECO:0000313" key="7">
    <source>
        <dbReference type="Proteomes" id="UP001281410"/>
    </source>
</evidence>
<proteinExistence type="inferred from homology"/>
<gene>
    <name evidence="6" type="ORF">Dsin_021859</name>
</gene>
<keyword evidence="2" id="KW-0645">Protease</keyword>
<evidence type="ECO:0000313" key="6">
    <source>
        <dbReference type="EMBL" id="KAK3198444.1"/>
    </source>
</evidence>
<dbReference type="InterPro" id="IPR038765">
    <property type="entry name" value="Papain-like_cys_pep_sf"/>
</dbReference>
<feature type="region of interest" description="Disordered" evidence="4">
    <location>
        <begin position="108"/>
        <end position="127"/>
    </location>
</feature>
<dbReference type="AlphaFoldDB" id="A0AAE0DZI5"/>
<dbReference type="InterPro" id="IPR003653">
    <property type="entry name" value="Peptidase_C48_C"/>
</dbReference>
<dbReference type="PROSITE" id="PS50600">
    <property type="entry name" value="ULP_PROTEASE"/>
    <property type="match status" value="1"/>
</dbReference>
<dbReference type="EMBL" id="JANJYJ010000007">
    <property type="protein sequence ID" value="KAK3198444.1"/>
    <property type="molecule type" value="Genomic_DNA"/>
</dbReference>
<name>A0AAE0DZI5_9ROSI</name>
<keyword evidence="3" id="KW-0378">Hydrolase</keyword>
<feature type="domain" description="Ubiquitin-like protease family profile" evidence="5">
    <location>
        <begin position="127"/>
        <end position="370"/>
    </location>
</feature>
<organism evidence="6 7">
    <name type="scientific">Dipteronia sinensis</name>
    <dbReference type="NCBI Taxonomy" id="43782"/>
    <lineage>
        <taxon>Eukaryota</taxon>
        <taxon>Viridiplantae</taxon>
        <taxon>Streptophyta</taxon>
        <taxon>Embryophyta</taxon>
        <taxon>Tracheophyta</taxon>
        <taxon>Spermatophyta</taxon>
        <taxon>Magnoliopsida</taxon>
        <taxon>eudicotyledons</taxon>
        <taxon>Gunneridae</taxon>
        <taxon>Pentapetalae</taxon>
        <taxon>rosids</taxon>
        <taxon>malvids</taxon>
        <taxon>Sapindales</taxon>
        <taxon>Sapindaceae</taxon>
        <taxon>Hippocastanoideae</taxon>
        <taxon>Acereae</taxon>
        <taxon>Dipteronia</taxon>
    </lineage>
</organism>
<sequence length="372" mass="41764">MFTEEELVPTEAKRVIWYCQGIDEVCNMYLDDAAVETMLRRVDIPSSDEHVGELKEADIGTWTRSRSLASEQQSTDVCAPSSVPALAAPVRSTHVRLVRHATSSVGNDPTYIEHARRGTTSHTDRSSLVREERLHEMCTDEPRVDEATGVMAQQDICTQGVTDTTYVQTTEPAHREITAAEGSVHTPQHETAAIVSHTKSTQQHVDVGMPAVSYWWIESAGHCSYVTGGRKHMDAYLQIVRKCQRTFPDVYSQSIEIIVIQFYLLVPCNVGGYHWIIAHIDLVSWSIHLYDPFQHEVPFEHRNKQVAYLSWLLPSMLSQAGFYTNRKSDQPICKVEAANIHMAIVPKSLVPQQSRGGNCGPRTLLLIEHTMA</sequence>
<dbReference type="Gene3D" id="3.40.395.10">
    <property type="entry name" value="Adenoviral Proteinase, Chain A"/>
    <property type="match status" value="1"/>
</dbReference>
<accession>A0AAE0DZI5</accession>
<evidence type="ECO:0000256" key="4">
    <source>
        <dbReference type="SAM" id="MobiDB-lite"/>
    </source>
</evidence>
<comment type="similarity">
    <text evidence="1">Belongs to the peptidase C48 family.</text>
</comment>
<dbReference type="SUPFAM" id="SSF54001">
    <property type="entry name" value="Cysteine proteinases"/>
    <property type="match status" value="1"/>
</dbReference>
<dbReference type="Pfam" id="PF02902">
    <property type="entry name" value="Peptidase_C48"/>
    <property type="match status" value="1"/>
</dbReference>
<reference evidence="6" key="1">
    <citation type="journal article" date="2023" name="Plant J.">
        <title>Genome sequences and population genomics provide insights into the demographic history, inbreeding, and mutation load of two 'living fossil' tree species of Dipteronia.</title>
        <authorList>
            <person name="Feng Y."/>
            <person name="Comes H.P."/>
            <person name="Chen J."/>
            <person name="Zhu S."/>
            <person name="Lu R."/>
            <person name="Zhang X."/>
            <person name="Li P."/>
            <person name="Qiu J."/>
            <person name="Olsen K.M."/>
            <person name="Qiu Y."/>
        </authorList>
    </citation>
    <scope>NUCLEOTIDE SEQUENCE</scope>
    <source>
        <strain evidence="6">NBL</strain>
    </source>
</reference>
<evidence type="ECO:0000259" key="5">
    <source>
        <dbReference type="PROSITE" id="PS50600"/>
    </source>
</evidence>
<evidence type="ECO:0000256" key="3">
    <source>
        <dbReference type="ARBA" id="ARBA00022801"/>
    </source>
</evidence>
<keyword evidence="7" id="KW-1185">Reference proteome</keyword>
<evidence type="ECO:0000256" key="2">
    <source>
        <dbReference type="ARBA" id="ARBA00022670"/>
    </source>
</evidence>
<feature type="compositionally biased region" description="Basic and acidic residues" evidence="4">
    <location>
        <begin position="111"/>
        <end position="127"/>
    </location>
</feature>
<protein>
    <recommendedName>
        <fullName evidence="5">Ubiquitin-like protease family profile domain-containing protein</fullName>
    </recommendedName>
</protein>
<dbReference type="Proteomes" id="UP001281410">
    <property type="component" value="Unassembled WGS sequence"/>
</dbReference>
<dbReference type="GO" id="GO:0006508">
    <property type="term" value="P:proteolysis"/>
    <property type="evidence" value="ECO:0007669"/>
    <property type="project" value="UniProtKB-KW"/>
</dbReference>
<comment type="caution">
    <text evidence="6">The sequence shown here is derived from an EMBL/GenBank/DDBJ whole genome shotgun (WGS) entry which is preliminary data.</text>
</comment>
<dbReference type="GO" id="GO:0008234">
    <property type="term" value="F:cysteine-type peptidase activity"/>
    <property type="evidence" value="ECO:0007669"/>
    <property type="project" value="InterPro"/>
</dbReference>